<dbReference type="InterPro" id="IPR057066">
    <property type="entry name" value="Ig_ILCR1"/>
</dbReference>
<accession>A0A914D352</accession>
<reference evidence="3" key="1">
    <citation type="submission" date="2022-11" db="UniProtKB">
        <authorList>
            <consortium name="WormBaseParasite"/>
        </authorList>
    </citation>
    <scope>IDENTIFICATION</scope>
</reference>
<organism evidence="2 3">
    <name type="scientific">Acrobeloides nanus</name>
    <dbReference type="NCBI Taxonomy" id="290746"/>
    <lineage>
        <taxon>Eukaryota</taxon>
        <taxon>Metazoa</taxon>
        <taxon>Ecdysozoa</taxon>
        <taxon>Nematoda</taxon>
        <taxon>Chromadorea</taxon>
        <taxon>Rhabditida</taxon>
        <taxon>Tylenchina</taxon>
        <taxon>Cephalobomorpha</taxon>
        <taxon>Cephaloboidea</taxon>
        <taxon>Cephalobidae</taxon>
        <taxon>Acrobeloides</taxon>
    </lineage>
</organism>
<dbReference type="Proteomes" id="UP000887540">
    <property type="component" value="Unplaced"/>
</dbReference>
<evidence type="ECO:0000259" key="1">
    <source>
        <dbReference type="Pfam" id="PF23608"/>
    </source>
</evidence>
<proteinExistence type="predicted"/>
<evidence type="ECO:0000313" key="2">
    <source>
        <dbReference type="Proteomes" id="UP000887540"/>
    </source>
</evidence>
<protein>
    <recommendedName>
        <fullName evidence="1">ILCR1 Ig-like domain-containing protein</fullName>
    </recommendedName>
</protein>
<name>A0A914D352_9BILA</name>
<dbReference type="WBParaSite" id="ACRNAN_scaffold17444.g21020.t1">
    <property type="protein sequence ID" value="ACRNAN_scaffold17444.g21020.t1"/>
    <property type="gene ID" value="ACRNAN_scaffold17444.g21020"/>
</dbReference>
<feature type="domain" description="ILCR1 Ig-like" evidence="1">
    <location>
        <begin position="61"/>
        <end position="145"/>
    </location>
</feature>
<dbReference type="Pfam" id="PF23608">
    <property type="entry name" value="Ig_ILCR1"/>
    <property type="match status" value="1"/>
</dbReference>
<sequence>REISIPLENKLQLGKKYVFFITTNPKNLNATTYKSLSIPSMPQETSTCSPKEIVSTRKIASQWSTAFPSIKLFPLHGFINVSFFGAPQNLCIYRYMVQLWLDGVLLVEEIIVSQDDLRMDESRNLIGSAIFEKAEHGKNYSIKVYYNSYSPFQRQL</sequence>
<evidence type="ECO:0000313" key="3">
    <source>
        <dbReference type="WBParaSite" id="ACRNAN_scaffold17444.g21020.t1"/>
    </source>
</evidence>
<keyword evidence="2" id="KW-1185">Reference proteome</keyword>
<dbReference type="AlphaFoldDB" id="A0A914D352"/>